<organism evidence="3 4">
    <name type="scientific">Deinococcus rufus</name>
    <dbReference type="NCBI Taxonomy" id="2136097"/>
    <lineage>
        <taxon>Bacteria</taxon>
        <taxon>Thermotogati</taxon>
        <taxon>Deinococcota</taxon>
        <taxon>Deinococci</taxon>
        <taxon>Deinococcales</taxon>
        <taxon>Deinococcaceae</taxon>
        <taxon>Deinococcus</taxon>
    </lineage>
</organism>
<comment type="caution">
    <text evidence="3">The sequence shown here is derived from an EMBL/GenBank/DDBJ whole genome shotgun (WGS) entry which is preliminary data.</text>
</comment>
<dbReference type="Pfam" id="PF01636">
    <property type="entry name" value="APH"/>
    <property type="match status" value="1"/>
</dbReference>
<proteinExistence type="predicted"/>
<feature type="region of interest" description="Disordered" evidence="1">
    <location>
        <begin position="122"/>
        <end position="141"/>
    </location>
</feature>
<dbReference type="InterPro" id="IPR011009">
    <property type="entry name" value="Kinase-like_dom_sf"/>
</dbReference>
<dbReference type="SUPFAM" id="SSF56112">
    <property type="entry name" value="Protein kinase-like (PK-like)"/>
    <property type="match status" value="1"/>
</dbReference>
<protein>
    <submittedName>
        <fullName evidence="3">Phosphotransferase</fullName>
    </submittedName>
</protein>
<dbReference type="Proteomes" id="UP001595803">
    <property type="component" value="Unassembled WGS sequence"/>
</dbReference>
<dbReference type="EMBL" id="JBHRZG010000009">
    <property type="protein sequence ID" value="MFC3833001.1"/>
    <property type="molecule type" value="Genomic_DNA"/>
</dbReference>
<reference evidence="4" key="1">
    <citation type="journal article" date="2019" name="Int. J. Syst. Evol. Microbiol.">
        <title>The Global Catalogue of Microorganisms (GCM) 10K type strain sequencing project: providing services to taxonomists for standard genome sequencing and annotation.</title>
        <authorList>
            <consortium name="The Broad Institute Genomics Platform"/>
            <consortium name="The Broad Institute Genome Sequencing Center for Infectious Disease"/>
            <person name="Wu L."/>
            <person name="Ma J."/>
        </authorList>
    </citation>
    <scope>NUCLEOTIDE SEQUENCE [LARGE SCALE GENOMIC DNA]</scope>
    <source>
        <strain evidence="4">CCTCC AB 2017081</strain>
    </source>
</reference>
<keyword evidence="4" id="KW-1185">Reference proteome</keyword>
<evidence type="ECO:0000313" key="3">
    <source>
        <dbReference type="EMBL" id="MFC3833001.1"/>
    </source>
</evidence>
<dbReference type="RefSeq" id="WP_322474877.1">
    <property type="nucleotide sequence ID" value="NZ_JBHRZG010000009.1"/>
</dbReference>
<name>A0ABV7Z6C6_9DEIO</name>
<sequence length="482" mass="52279">MMERLPPDRVNRTHVLWLGDAVPVGLHRHVLNLVPRAITASELNDAAPTACLLIIPVAPEIADASLRYGTLVGQARNHGLRIVLVPDRPVACDELETYLHSTNSLAVVKGVRRIGGFDDHLLDEAQRPPEGKGANRRLQLSGDVPDEDTTVLLQRAFEDASALHLHAVQGGKSGAWVWRVHWHDGGGHPMPLPLLVKVASVEKIAMERSNARHIANLIPGRCRPGVHLDRGVEGATHGLMVFDFFNNAQGFDAAICSNPAVVLASLLGTTLKHVVEAARAGHSNVAQSLRDMKAFRTSPALAAAADLAAVHVPELGSIETLDRRWRALPPSPHRVGPVHGDLHTGNLFLAPTSSEVLIIDFGSFRAIAPACADLACLEVSIVFPQGQGIRPPEIHDQIRTLYFVDDLPPAYGSSEMARLQEVIRAIRQWARTIEPDAAVLALAQAAYLIRYASYEDSGALEERALAYELAYTLLARVEAAYD</sequence>
<dbReference type="InterPro" id="IPR002575">
    <property type="entry name" value="Aminoglycoside_PTrfase"/>
</dbReference>
<feature type="domain" description="Aminoglycoside phosphotransferase" evidence="2">
    <location>
        <begin position="266"/>
        <end position="385"/>
    </location>
</feature>
<gene>
    <name evidence="3" type="ORF">ACFOSB_09045</name>
</gene>
<accession>A0ABV7Z6C6</accession>
<evidence type="ECO:0000313" key="4">
    <source>
        <dbReference type="Proteomes" id="UP001595803"/>
    </source>
</evidence>
<evidence type="ECO:0000256" key="1">
    <source>
        <dbReference type="SAM" id="MobiDB-lite"/>
    </source>
</evidence>
<evidence type="ECO:0000259" key="2">
    <source>
        <dbReference type="Pfam" id="PF01636"/>
    </source>
</evidence>
<dbReference type="Gene3D" id="3.90.1200.10">
    <property type="match status" value="1"/>
</dbReference>